<evidence type="ECO:0000259" key="6">
    <source>
        <dbReference type="Pfam" id="PF07687"/>
    </source>
</evidence>
<comment type="caution">
    <text evidence="7">The sequence shown here is derived from an EMBL/GenBank/DDBJ whole genome shotgun (WGS) entry which is preliminary data.</text>
</comment>
<dbReference type="Pfam" id="PF01546">
    <property type="entry name" value="Peptidase_M20"/>
    <property type="match status" value="1"/>
</dbReference>
<comment type="similarity">
    <text evidence="1">Belongs to the peptidase M20 family.</text>
</comment>
<dbReference type="PANTHER" id="PTHR11014:SF63">
    <property type="entry name" value="METALLOPEPTIDASE, PUTATIVE (AFU_ORTHOLOGUE AFUA_6G09600)-RELATED"/>
    <property type="match status" value="1"/>
</dbReference>
<gene>
    <name evidence="7" type="ORF">Sjap_012446</name>
</gene>
<feature type="binding site" evidence="4">
    <location>
        <position position="168"/>
    </location>
    <ligand>
        <name>Mn(2+)</name>
        <dbReference type="ChEBI" id="CHEBI:29035"/>
        <label>2</label>
    </ligand>
</feature>
<dbReference type="PANTHER" id="PTHR11014">
    <property type="entry name" value="PEPTIDASE M20 FAMILY MEMBER"/>
    <property type="match status" value="1"/>
</dbReference>
<dbReference type="Gene3D" id="3.40.630.10">
    <property type="entry name" value="Zn peptidases"/>
    <property type="match status" value="1"/>
</dbReference>
<dbReference type="InterPro" id="IPR036264">
    <property type="entry name" value="Bact_exopeptidase_dim_dom"/>
</dbReference>
<keyword evidence="4" id="KW-0464">Manganese</keyword>
<dbReference type="FunFam" id="3.30.70.360:FF:000001">
    <property type="entry name" value="N-acetyldiaminopimelate deacetylase"/>
    <property type="match status" value="1"/>
</dbReference>
<proteinExistence type="inferred from homology"/>
<dbReference type="PIRSF" id="PIRSF005962">
    <property type="entry name" value="Pept_M20D_amidohydro"/>
    <property type="match status" value="1"/>
</dbReference>
<evidence type="ECO:0000256" key="3">
    <source>
        <dbReference type="ARBA" id="ARBA00022801"/>
    </source>
</evidence>
<feature type="binding site" evidence="4">
    <location>
        <position position="132"/>
    </location>
    <ligand>
        <name>Mn(2+)</name>
        <dbReference type="ChEBI" id="CHEBI:29035"/>
        <label>2</label>
    </ligand>
</feature>
<feature type="binding site" evidence="4">
    <location>
        <position position="192"/>
    </location>
    <ligand>
        <name>Mn(2+)</name>
        <dbReference type="ChEBI" id="CHEBI:29035"/>
        <label>2</label>
    </ligand>
</feature>
<keyword evidence="8" id="KW-1185">Reference proteome</keyword>
<reference evidence="7 8" key="1">
    <citation type="submission" date="2024-01" db="EMBL/GenBank/DDBJ databases">
        <title>Genome assemblies of Stephania.</title>
        <authorList>
            <person name="Yang L."/>
        </authorList>
    </citation>
    <scope>NUCLEOTIDE SEQUENCE [LARGE SCALE GENOMIC DNA]</scope>
    <source>
        <strain evidence="7">QJT</strain>
        <tissue evidence="7">Leaf</tissue>
    </source>
</reference>
<evidence type="ECO:0000256" key="2">
    <source>
        <dbReference type="ARBA" id="ARBA00022729"/>
    </source>
</evidence>
<dbReference type="InterPro" id="IPR011650">
    <property type="entry name" value="Peptidase_M20_dimer"/>
</dbReference>
<name>A0AAP0NY92_9MAGN</name>
<dbReference type="SUPFAM" id="SSF55031">
    <property type="entry name" value="Bacterial exopeptidase dimerisation domain"/>
    <property type="match status" value="1"/>
</dbReference>
<keyword evidence="2 5" id="KW-0732">Signal</keyword>
<feature type="domain" description="Peptidase M20 dimerisation" evidence="6">
    <location>
        <begin position="215"/>
        <end position="310"/>
    </location>
</feature>
<evidence type="ECO:0000256" key="4">
    <source>
        <dbReference type="PIRSR" id="PIRSR005962-1"/>
    </source>
</evidence>
<sequence length="428" mass="47004">MATSLYSLLFLILLTKSHSLNQNPPLKSLTEDLLESARQPGFSNWLKSIRRRIHQHPELAFQEHQTSELIRSELDSLRIGYSWPVAKTGVVGSIGSGESPVFGLRADMDALPIQELVDWEFKSKFDNKMHACGHDVHVTMLLGAAKLIQTRKHELKGTVKLVFQPAEEGRAGAYHMLQESALDGIVAMFGLHVSPALSTGSIASRPGPMLAASGRFVATIKGEGGHAASPHSTKDSILASSFAILALQQIVSRETNPLQGRVISIGFMQGGEAENVIPKSVKFGGTFRSMTTEGISYLHQRIKEVITAQAAVHRCTSVVDFMEEELRPYPATVNDEAMYKHAKKVGEELLGERNVYLDPMIMASEDFSFYSQKMQAAFFSIGIKNESLKSNKPLHSPYFVVDEEVLPIGAAFHAAVAMAYLESHVTRA</sequence>
<dbReference type="InterPro" id="IPR002933">
    <property type="entry name" value="Peptidase_M20"/>
</dbReference>
<keyword evidence="3" id="KW-0378">Hydrolase</keyword>
<keyword evidence="4" id="KW-0479">Metal-binding</keyword>
<dbReference type="NCBIfam" id="TIGR01891">
    <property type="entry name" value="amidohydrolases"/>
    <property type="match status" value="1"/>
</dbReference>
<feature type="chain" id="PRO_5042913541" description="Peptidase M20 dimerisation domain-containing protein" evidence="5">
    <location>
        <begin position="20"/>
        <end position="428"/>
    </location>
</feature>
<dbReference type="AlphaFoldDB" id="A0AAP0NY92"/>
<protein>
    <recommendedName>
        <fullName evidence="6">Peptidase M20 dimerisation domain-containing protein</fullName>
    </recommendedName>
</protein>
<dbReference type="Proteomes" id="UP001417504">
    <property type="component" value="Unassembled WGS sequence"/>
</dbReference>
<evidence type="ECO:0000256" key="5">
    <source>
        <dbReference type="SAM" id="SignalP"/>
    </source>
</evidence>
<evidence type="ECO:0000313" key="7">
    <source>
        <dbReference type="EMBL" id="KAK9122844.1"/>
    </source>
</evidence>
<comment type="cofactor">
    <cofactor evidence="4">
        <name>Mn(2+)</name>
        <dbReference type="ChEBI" id="CHEBI:29035"/>
    </cofactor>
    <text evidence="4">The Mn(2+) ion enhances activity.</text>
</comment>
<feature type="binding site" evidence="4">
    <location>
        <position position="395"/>
    </location>
    <ligand>
        <name>Mn(2+)</name>
        <dbReference type="ChEBI" id="CHEBI:29035"/>
        <label>2</label>
    </ligand>
</feature>
<dbReference type="InterPro" id="IPR044757">
    <property type="entry name" value="ILR1-like_Hyd"/>
</dbReference>
<dbReference type="SUPFAM" id="SSF53187">
    <property type="entry name" value="Zn-dependent exopeptidases"/>
    <property type="match status" value="1"/>
</dbReference>
<dbReference type="EMBL" id="JBBNAE010000005">
    <property type="protein sequence ID" value="KAK9122844.1"/>
    <property type="molecule type" value="Genomic_DNA"/>
</dbReference>
<dbReference type="GO" id="GO:0005783">
    <property type="term" value="C:endoplasmic reticulum"/>
    <property type="evidence" value="ECO:0007669"/>
    <property type="project" value="TreeGrafter"/>
</dbReference>
<dbReference type="CDD" id="cd08017">
    <property type="entry name" value="M20_IAA_Hyd"/>
    <property type="match status" value="1"/>
</dbReference>
<evidence type="ECO:0000313" key="8">
    <source>
        <dbReference type="Proteomes" id="UP001417504"/>
    </source>
</evidence>
<dbReference type="Pfam" id="PF07687">
    <property type="entry name" value="M20_dimer"/>
    <property type="match status" value="1"/>
</dbReference>
<dbReference type="GO" id="GO:0010179">
    <property type="term" value="F:IAA-Ala conjugate hydrolase activity"/>
    <property type="evidence" value="ECO:0007669"/>
    <property type="project" value="TreeGrafter"/>
</dbReference>
<dbReference type="GO" id="GO:0046872">
    <property type="term" value="F:metal ion binding"/>
    <property type="evidence" value="ECO:0007669"/>
    <property type="project" value="UniProtKB-KW"/>
</dbReference>
<feature type="binding site" evidence="4">
    <location>
        <position position="134"/>
    </location>
    <ligand>
        <name>Mn(2+)</name>
        <dbReference type="ChEBI" id="CHEBI:29035"/>
        <label>2</label>
    </ligand>
</feature>
<feature type="signal peptide" evidence="5">
    <location>
        <begin position="1"/>
        <end position="19"/>
    </location>
</feature>
<dbReference type="Gene3D" id="3.30.70.360">
    <property type="match status" value="1"/>
</dbReference>
<organism evidence="7 8">
    <name type="scientific">Stephania japonica</name>
    <dbReference type="NCBI Taxonomy" id="461633"/>
    <lineage>
        <taxon>Eukaryota</taxon>
        <taxon>Viridiplantae</taxon>
        <taxon>Streptophyta</taxon>
        <taxon>Embryophyta</taxon>
        <taxon>Tracheophyta</taxon>
        <taxon>Spermatophyta</taxon>
        <taxon>Magnoliopsida</taxon>
        <taxon>Ranunculales</taxon>
        <taxon>Menispermaceae</taxon>
        <taxon>Menispermoideae</taxon>
        <taxon>Cissampelideae</taxon>
        <taxon>Stephania</taxon>
    </lineage>
</organism>
<dbReference type="InterPro" id="IPR017439">
    <property type="entry name" value="Amidohydrolase"/>
</dbReference>
<dbReference type="GO" id="GO:0009850">
    <property type="term" value="P:auxin metabolic process"/>
    <property type="evidence" value="ECO:0007669"/>
    <property type="project" value="InterPro"/>
</dbReference>
<evidence type="ECO:0000256" key="1">
    <source>
        <dbReference type="ARBA" id="ARBA00006153"/>
    </source>
</evidence>
<accession>A0AAP0NY92</accession>